<feature type="transmembrane region" description="Helical" evidence="5">
    <location>
        <begin position="409"/>
        <end position="428"/>
    </location>
</feature>
<dbReference type="AlphaFoldDB" id="A0A7R9KUL8"/>
<dbReference type="GO" id="GO:0061459">
    <property type="term" value="F:L-arginine transmembrane transporter activity"/>
    <property type="evidence" value="ECO:0007669"/>
    <property type="project" value="TreeGrafter"/>
</dbReference>
<dbReference type="GO" id="GO:0005886">
    <property type="term" value="C:plasma membrane"/>
    <property type="evidence" value="ECO:0007669"/>
    <property type="project" value="TreeGrafter"/>
</dbReference>
<dbReference type="OrthoDB" id="3900342at2759"/>
<sequence>MAKALVRRKTIDDKIVDQSQLKRCLSFFDLTCLGIGSTLGLGVYMLAGQVAGKTAGPSVCLSFAIAAAASLFAGLCYAELGSRVPRAGSAYLYSYVTVGEFMAFVIGWNLVLEYIIGKRSASIARGYTVYIDALCDNKISKYFTSVVPINVNGFAPFPDPISFTLTLGLSVLLALGVKESIRLHTLMTIVNLSVVVFVIIAGCFKANIDNWKINKDDIPVQYTWAGNGGFFPNGFSGMIAGAATCFYAFVGFDAIATTAFVGFDAIATTGEEAKNPKRNIPLSICLSLLIITLVYFAISAVQTLMYPYYLQHPDITNGAALPYVFDKVGWTWAMWVVSVGAIMGLSTNLLGTLYPLPRVLYAMGTDGVIFRFMATVNGRFKTPVYATLIAGLFAATMAAIFDVDQLQDMMSIGTLLAYTLVAISILVIRYSNRFNEVNESNGIDNNTTVWRLVLNLTVYCLLRQPMIQKSQNFEVACMTKIINYKLHVPGVPFVPLLSWRHGSDLQSGWLLVF</sequence>
<evidence type="ECO:0000256" key="5">
    <source>
        <dbReference type="SAM" id="Phobius"/>
    </source>
</evidence>
<evidence type="ECO:0000313" key="7">
    <source>
        <dbReference type="Proteomes" id="UP000759131"/>
    </source>
</evidence>
<dbReference type="PANTHER" id="PTHR43243">
    <property type="entry name" value="INNER MEMBRANE TRANSPORTER YGJI-RELATED"/>
    <property type="match status" value="1"/>
</dbReference>
<feature type="transmembrane region" description="Helical" evidence="5">
    <location>
        <begin position="238"/>
        <end position="263"/>
    </location>
</feature>
<keyword evidence="2 5" id="KW-0812">Transmembrane</keyword>
<evidence type="ECO:0000256" key="1">
    <source>
        <dbReference type="ARBA" id="ARBA00004141"/>
    </source>
</evidence>
<feature type="transmembrane region" description="Helical" evidence="5">
    <location>
        <begin position="160"/>
        <end position="177"/>
    </location>
</feature>
<feature type="transmembrane region" description="Helical" evidence="5">
    <location>
        <begin position="90"/>
        <end position="111"/>
    </location>
</feature>
<gene>
    <name evidence="6" type="ORF">OSB1V03_LOCUS10168</name>
</gene>
<evidence type="ECO:0000256" key="4">
    <source>
        <dbReference type="ARBA" id="ARBA00023136"/>
    </source>
</evidence>
<dbReference type="PIRSF" id="PIRSF006060">
    <property type="entry name" value="AA_transporter"/>
    <property type="match status" value="1"/>
</dbReference>
<name>A0A7R9KUL8_9ACAR</name>
<dbReference type="PANTHER" id="PTHR43243:SF105">
    <property type="entry name" value="CATIONIC AMINO ACID TRANSPORTER C-TERMINAL DOMAIN-CONTAINING PROTEIN"/>
    <property type="match status" value="1"/>
</dbReference>
<reference evidence="6" key="1">
    <citation type="submission" date="2020-11" db="EMBL/GenBank/DDBJ databases">
        <authorList>
            <person name="Tran Van P."/>
        </authorList>
    </citation>
    <scope>NUCLEOTIDE SEQUENCE</scope>
</reference>
<evidence type="ECO:0000313" key="6">
    <source>
        <dbReference type="EMBL" id="CAD7629753.1"/>
    </source>
</evidence>
<dbReference type="InterPro" id="IPR002293">
    <property type="entry name" value="AA/rel_permease1"/>
</dbReference>
<organism evidence="6">
    <name type="scientific">Medioppia subpectinata</name>
    <dbReference type="NCBI Taxonomy" id="1979941"/>
    <lineage>
        <taxon>Eukaryota</taxon>
        <taxon>Metazoa</taxon>
        <taxon>Ecdysozoa</taxon>
        <taxon>Arthropoda</taxon>
        <taxon>Chelicerata</taxon>
        <taxon>Arachnida</taxon>
        <taxon>Acari</taxon>
        <taxon>Acariformes</taxon>
        <taxon>Sarcoptiformes</taxon>
        <taxon>Oribatida</taxon>
        <taxon>Brachypylina</taxon>
        <taxon>Oppioidea</taxon>
        <taxon>Oppiidae</taxon>
        <taxon>Medioppia</taxon>
    </lineage>
</organism>
<dbReference type="GO" id="GO:0097638">
    <property type="term" value="P:L-arginine import across plasma membrane"/>
    <property type="evidence" value="ECO:0007669"/>
    <property type="project" value="TreeGrafter"/>
</dbReference>
<feature type="transmembrane region" description="Helical" evidence="5">
    <location>
        <begin position="189"/>
        <end position="208"/>
    </location>
</feature>
<dbReference type="EMBL" id="CAJPIZ010007279">
    <property type="protein sequence ID" value="CAG2110183.1"/>
    <property type="molecule type" value="Genomic_DNA"/>
</dbReference>
<comment type="subcellular location">
    <subcellularLocation>
        <location evidence="1">Membrane</location>
        <topology evidence="1">Multi-pass membrane protein</topology>
    </subcellularLocation>
</comment>
<dbReference type="Gene3D" id="1.20.1740.10">
    <property type="entry name" value="Amino acid/polyamine transporter I"/>
    <property type="match status" value="1"/>
</dbReference>
<dbReference type="Pfam" id="PF13520">
    <property type="entry name" value="AA_permease_2"/>
    <property type="match status" value="1"/>
</dbReference>
<dbReference type="GO" id="GO:0000064">
    <property type="term" value="F:L-ornithine transmembrane transporter activity"/>
    <property type="evidence" value="ECO:0007669"/>
    <property type="project" value="TreeGrafter"/>
</dbReference>
<dbReference type="EMBL" id="OC861854">
    <property type="protein sequence ID" value="CAD7629753.1"/>
    <property type="molecule type" value="Genomic_DNA"/>
</dbReference>
<evidence type="ECO:0000256" key="2">
    <source>
        <dbReference type="ARBA" id="ARBA00022692"/>
    </source>
</evidence>
<feature type="transmembrane region" description="Helical" evidence="5">
    <location>
        <begin position="27"/>
        <end position="47"/>
    </location>
</feature>
<proteinExistence type="predicted"/>
<keyword evidence="4 5" id="KW-0472">Membrane</keyword>
<keyword evidence="3 5" id="KW-1133">Transmembrane helix</keyword>
<dbReference type="Proteomes" id="UP000759131">
    <property type="component" value="Unassembled WGS sequence"/>
</dbReference>
<feature type="transmembrane region" description="Helical" evidence="5">
    <location>
        <begin position="59"/>
        <end position="78"/>
    </location>
</feature>
<feature type="transmembrane region" description="Helical" evidence="5">
    <location>
        <begin position="329"/>
        <end position="354"/>
    </location>
</feature>
<feature type="transmembrane region" description="Helical" evidence="5">
    <location>
        <begin position="284"/>
        <end position="309"/>
    </location>
</feature>
<dbReference type="GO" id="GO:0015189">
    <property type="term" value="F:L-lysine transmembrane transporter activity"/>
    <property type="evidence" value="ECO:0007669"/>
    <property type="project" value="TreeGrafter"/>
</dbReference>
<protein>
    <submittedName>
        <fullName evidence="6">Uncharacterized protein</fullName>
    </submittedName>
</protein>
<keyword evidence="7" id="KW-1185">Reference proteome</keyword>
<evidence type="ECO:0000256" key="3">
    <source>
        <dbReference type="ARBA" id="ARBA00022989"/>
    </source>
</evidence>
<accession>A0A7R9KUL8</accession>
<feature type="transmembrane region" description="Helical" evidence="5">
    <location>
        <begin position="383"/>
        <end position="403"/>
    </location>
</feature>